<accession>A0A0V1FBV0</accession>
<evidence type="ECO:0000313" key="1">
    <source>
        <dbReference type="EMBL" id="KRY83249.1"/>
    </source>
</evidence>
<protein>
    <submittedName>
        <fullName evidence="1">Uncharacterized protein</fullName>
    </submittedName>
</protein>
<dbReference type="EMBL" id="JYDT01000146">
    <property type="protein sequence ID" value="KRY83249.1"/>
    <property type="molecule type" value="Genomic_DNA"/>
</dbReference>
<keyword evidence="2" id="KW-1185">Reference proteome</keyword>
<evidence type="ECO:0000313" key="2">
    <source>
        <dbReference type="Proteomes" id="UP000054995"/>
    </source>
</evidence>
<reference evidence="1 2" key="1">
    <citation type="submission" date="2015-01" db="EMBL/GenBank/DDBJ databases">
        <title>Evolution of Trichinella species and genotypes.</title>
        <authorList>
            <person name="Korhonen P.K."/>
            <person name="Edoardo P."/>
            <person name="Giuseppe L.R."/>
            <person name="Gasser R.B."/>
        </authorList>
    </citation>
    <scope>NUCLEOTIDE SEQUENCE [LARGE SCALE GENOMIC DNA]</scope>
    <source>
        <strain evidence="1">ISS470</strain>
    </source>
</reference>
<proteinExistence type="predicted"/>
<organism evidence="1 2">
    <name type="scientific">Trichinella pseudospiralis</name>
    <name type="common">Parasitic roundworm</name>
    <dbReference type="NCBI Taxonomy" id="6337"/>
    <lineage>
        <taxon>Eukaryota</taxon>
        <taxon>Metazoa</taxon>
        <taxon>Ecdysozoa</taxon>
        <taxon>Nematoda</taxon>
        <taxon>Enoplea</taxon>
        <taxon>Dorylaimia</taxon>
        <taxon>Trichinellida</taxon>
        <taxon>Trichinellidae</taxon>
        <taxon>Trichinella</taxon>
    </lineage>
</organism>
<comment type="caution">
    <text evidence="1">The sequence shown here is derived from an EMBL/GenBank/DDBJ whole genome shotgun (WGS) entry which is preliminary data.</text>
</comment>
<dbReference type="AlphaFoldDB" id="A0A0V1FBV0"/>
<name>A0A0V1FBV0_TRIPS</name>
<dbReference type="Proteomes" id="UP000054995">
    <property type="component" value="Unassembled WGS sequence"/>
</dbReference>
<gene>
    <name evidence="1" type="ORF">T4D_11071</name>
</gene>
<dbReference type="OrthoDB" id="10558508at2759"/>
<sequence>MADISEMRLVANRDGSMSLAHESKLKHTGKQKKYLGCSKVCAECLLNNAMIWKFLINLRQQSPGKTVYCGKVNRHIYWYLRRVLTLDCWQSAEPNCINNLLPSTPLSRGNDGLDENNKALADPPAVTANPLQHHSFFRLVVWSFAVTDLFLPCLE</sequence>